<evidence type="ECO:0000313" key="3">
    <source>
        <dbReference type="Proteomes" id="UP000010824"/>
    </source>
</evidence>
<proteinExistence type="predicted"/>
<dbReference type="EMBL" id="CP003167">
    <property type="protein sequence ID" value="AGB01104.1"/>
    <property type="molecule type" value="Genomic_DNA"/>
</dbReference>
<dbReference type="OrthoDB" id="109710at2157"/>
<keyword evidence="1" id="KW-0812">Transmembrane</keyword>
<sequence length="454" mass="48004" precursor="true">MNQCVNLRVKILLLAGVLLLCLSPVSATDRIAIDPVPGDLMAGSIIEFTGTTTLPEGTTLQYEFSRKETGNGSVRYGEYSGTGGIIPVEKGAAGLIWKVPILTEGYAPADYVFRIGKEGSGDRVSVQVRLASGAGTPVPMPVATARSICAEFKSPVYVSPGGAFIVRTAPDLNTRCNILAKGDPLAMTIATSSGSHVGIWITSASPVTRYTRFQMISADGSGTAVYDLPNTTEWKSGQYFIYVVEGGKALKVLPDEKEPSAYLAVDVLETKLKTYEKQNPYQKYMILLEEPVINLNEIPDAVSGTPVEINGTTNLNAGTLLDIGVFAADIDRPKQPAFALAGVPVADGTNGYGSWHAVIDTSGRSPGEYIVKVRNGSVEATRLMVLYDSLYEASASSDGTLVAKTYDVDPKAKTVITGTPAGKDGLPADPWIPVIACSAGVICLGVIVSTLRKK</sequence>
<dbReference type="GeneID" id="14308360"/>
<dbReference type="eggNOG" id="arCOG03906">
    <property type="taxonomic scope" value="Archaea"/>
</dbReference>
<gene>
    <name evidence="2" type="ordered locus">Metfor_0016</name>
</gene>
<dbReference type="RefSeq" id="WP_015284068.1">
    <property type="nucleotide sequence ID" value="NC_019943.1"/>
</dbReference>
<reference evidence="2 3" key="2">
    <citation type="journal article" date="2014" name="Genome Announc.">
        <title>Complete Genome Sequence of Methanoregula formicica SMSPT, a Mesophilic Hydrogenotrophic Methanogen Isolated from a Methanogenic Upflow Anaerobic Sludge Blanket Reactor.</title>
        <authorList>
            <person name="Yamamoto K."/>
            <person name="Tamaki H."/>
            <person name="Cadillo-Quiroz H."/>
            <person name="Imachi H."/>
            <person name="Kyrpides N."/>
            <person name="Woyke T."/>
            <person name="Goodwin L."/>
            <person name="Zinder S.H."/>
            <person name="Kamagata Y."/>
            <person name="Liu W.T."/>
        </authorList>
    </citation>
    <scope>NUCLEOTIDE SEQUENCE [LARGE SCALE GENOMIC DNA]</scope>
    <source>
        <strain evidence="3">DSM 22288 / NBRC 105244 / SMSP</strain>
    </source>
</reference>
<dbReference type="AlphaFoldDB" id="L0HDC8"/>
<evidence type="ECO:0000313" key="2">
    <source>
        <dbReference type="EMBL" id="AGB01104.1"/>
    </source>
</evidence>
<feature type="transmembrane region" description="Helical" evidence="1">
    <location>
        <begin position="431"/>
        <end position="451"/>
    </location>
</feature>
<accession>L0HDC8</accession>
<dbReference type="HOGENOM" id="CLU_570636_0_0_2"/>
<keyword evidence="3" id="KW-1185">Reference proteome</keyword>
<reference evidence="3" key="1">
    <citation type="submission" date="2011-12" db="EMBL/GenBank/DDBJ databases">
        <title>Complete sequence of Methanoregula formicicum SMSP.</title>
        <authorList>
            <person name="Lucas S."/>
            <person name="Han J."/>
            <person name="Lapidus A."/>
            <person name="Cheng J.-F."/>
            <person name="Goodwin L."/>
            <person name="Pitluck S."/>
            <person name="Peters L."/>
            <person name="Ovchinnikova G."/>
            <person name="Teshima H."/>
            <person name="Detter J.C."/>
            <person name="Han C."/>
            <person name="Tapia R."/>
            <person name="Land M."/>
            <person name="Hauser L."/>
            <person name="Kyrpides N."/>
            <person name="Ivanova N."/>
            <person name="Pagani I."/>
            <person name="Imachi H."/>
            <person name="Tamaki H."/>
            <person name="Sekiguchi Y."/>
            <person name="Kamagata Y."/>
            <person name="Cadillo-Quiroz H."/>
            <person name="Zinder S."/>
            <person name="Liu W.-T."/>
            <person name="Woyke T."/>
        </authorList>
    </citation>
    <scope>NUCLEOTIDE SEQUENCE [LARGE SCALE GENOMIC DNA]</scope>
    <source>
        <strain evidence="3">DSM 22288 / NBRC 105244 / SMSP</strain>
    </source>
</reference>
<dbReference type="InParanoid" id="L0HDC8"/>
<name>L0HDC8_METFS</name>
<dbReference type="KEGG" id="mfo:Metfor_0016"/>
<protein>
    <recommendedName>
        <fullName evidence="4">DUF3821 domain-containing protein</fullName>
    </recommendedName>
</protein>
<keyword evidence="1" id="KW-1133">Transmembrane helix</keyword>
<keyword evidence="1" id="KW-0472">Membrane</keyword>
<evidence type="ECO:0000256" key="1">
    <source>
        <dbReference type="SAM" id="Phobius"/>
    </source>
</evidence>
<evidence type="ECO:0008006" key="4">
    <source>
        <dbReference type="Google" id="ProtNLM"/>
    </source>
</evidence>
<organism evidence="2 3">
    <name type="scientific">Methanoregula formicica (strain DSM 22288 / NBRC 105244 / SMSP)</name>
    <dbReference type="NCBI Taxonomy" id="593750"/>
    <lineage>
        <taxon>Archaea</taxon>
        <taxon>Methanobacteriati</taxon>
        <taxon>Methanobacteriota</taxon>
        <taxon>Stenosarchaea group</taxon>
        <taxon>Methanomicrobia</taxon>
        <taxon>Methanomicrobiales</taxon>
        <taxon>Methanoregulaceae</taxon>
        <taxon>Methanoregula</taxon>
    </lineage>
</organism>
<dbReference type="STRING" id="593750.Metfor_0016"/>
<dbReference type="Proteomes" id="UP000010824">
    <property type="component" value="Chromosome"/>
</dbReference>